<proteinExistence type="predicted"/>
<evidence type="ECO:0000313" key="2">
    <source>
        <dbReference type="EMBL" id="MBB2158107.1"/>
    </source>
</evidence>
<gene>
    <name evidence="2" type="ORF">HLH33_17700</name>
</gene>
<protein>
    <submittedName>
        <fullName evidence="2">Uncharacterized protein</fullName>
    </submittedName>
</protein>
<comment type="caution">
    <text evidence="2">The sequence shown here is derived from an EMBL/GenBank/DDBJ whole genome shotgun (WGS) entry which is preliminary data.</text>
</comment>
<dbReference type="RefSeq" id="WP_183116551.1">
    <property type="nucleotide sequence ID" value="NZ_JABEQG010000058.1"/>
</dbReference>
<feature type="transmembrane region" description="Helical" evidence="1">
    <location>
        <begin position="16"/>
        <end position="40"/>
    </location>
</feature>
<keyword evidence="1" id="KW-0472">Membrane</keyword>
<organism evidence="2 3">
    <name type="scientific">Gluconacetobacter diazotrophicus</name>
    <name type="common">Acetobacter diazotrophicus</name>
    <dbReference type="NCBI Taxonomy" id="33996"/>
    <lineage>
        <taxon>Bacteria</taxon>
        <taxon>Pseudomonadati</taxon>
        <taxon>Pseudomonadota</taxon>
        <taxon>Alphaproteobacteria</taxon>
        <taxon>Acetobacterales</taxon>
        <taxon>Acetobacteraceae</taxon>
        <taxon>Gluconacetobacter</taxon>
    </lineage>
</organism>
<keyword evidence="1" id="KW-1133">Transmembrane helix</keyword>
<evidence type="ECO:0000256" key="1">
    <source>
        <dbReference type="SAM" id="Phobius"/>
    </source>
</evidence>
<name>A0A7W4I8E8_GLUDI</name>
<evidence type="ECO:0000313" key="3">
    <source>
        <dbReference type="Proteomes" id="UP000550787"/>
    </source>
</evidence>
<reference evidence="2 3" key="1">
    <citation type="submission" date="2020-04" db="EMBL/GenBank/DDBJ databases">
        <title>Description of novel Gluconacetobacter.</title>
        <authorList>
            <person name="Sombolestani A."/>
        </authorList>
    </citation>
    <scope>NUCLEOTIDE SEQUENCE [LARGE SCALE GENOMIC DNA]</scope>
    <source>
        <strain evidence="2 3">LMG 7603</strain>
    </source>
</reference>
<sequence>MTRQSRSALLRDTLEITGFLAMVAGGVMTVFMILALPSLLTSPADHRVAQHMHPVVIASR</sequence>
<dbReference type="EMBL" id="JABEQG010000058">
    <property type="protein sequence ID" value="MBB2158107.1"/>
    <property type="molecule type" value="Genomic_DNA"/>
</dbReference>
<keyword evidence="1" id="KW-0812">Transmembrane</keyword>
<accession>A0A7W4I8E8</accession>
<dbReference type="AlphaFoldDB" id="A0A7W4I8E8"/>
<dbReference type="Proteomes" id="UP000550787">
    <property type="component" value="Unassembled WGS sequence"/>
</dbReference>